<dbReference type="GO" id="GO:0005829">
    <property type="term" value="C:cytosol"/>
    <property type="evidence" value="ECO:0007669"/>
    <property type="project" value="TreeGrafter"/>
</dbReference>
<organism evidence="2">
    <name type="scientific">marine metagenome</name>
    <dbReference type="NCBI Taxonomy" id="408172"/>
    <lineage>
        <taxon>unclassified sequences</taxon>
        <taxon>metagenomes</taxon>
        <taxon>ecological metagenomes</taxon>
    </lineage>
</organism>
<reference evidence="2" key="1">
    <citation type="submission" date="2018-05" db="EMBL/GenBank/DDBJ databases">
        <authorList>
            <person name="Lanie J.A."/>
            <person name="Ng W.-L."/>
            <person name="Kazmierczak K.M."/>
            <person name="Andrzejewski T.M."/>
            <person name="Davidsen T.M."/>
            <person name="Wayne K.J."/>
            <person name="Tettelin H."/>
            <person name="Glass J.I."/>
            <person name="Rusch D."/>
            <person name="Podicherti R."/>
            <person name="Tsui H.-C.T."/>
            <person name="Winkler M.E."/>
        </authorList>
    </citation>
    <scope>NUCLEOTIDE SEQUENCE</scope>
</reference>
<dbReference type="PANTHER" id="PTHR11735:SF11">
    <property type="entry name" value="TRNA THREONYLCARBAMOYLADENOSINE BIOSYNTHESIS PROTEIN TSAB"/>
    <property type="match status" value="1"/>
</dbReference>
<dbReference type="InterPro" id="IPR022496">
    <property type="entry name" value="T6A_TsaB"/>
</dbReference>
<dbReference type="EMBL" id="UINC01000960">
    <property type="protein sequence ID" value="SUZ65433.1"/>
    <property type="molecule type" value="Genomic_DNA"/>
</dbReference>
<name>A0A381PJ26_9ZZZZ</name>
<protein>
    <recommendedName>
        <fullName evidence="1">Gcp-like domain-containing protein</fullName>
    </recommendedName>
</protein>
<dbReference type="InterPro" id="IPR043129">
    <property type="entry name" value="ATPase_NBD"/>
</dbReference>
<dbReference type="GO" id="GO:0002949">
    <property type="term" value="P:tRNA threonylcarbamoyladenosine modification"/>
    <property type="evidence" value="ECO:0007669"/>
    <property type="project" value="InterPro"/>
</dbReference>
<sequence>MKQSEIKILSLDTSSEACSVALLINGNTFESHIVEPKAHTQILIPMINKIIQNAGVTLSDLDVIVLGNGPGSFIGMRIGASVAQGLAFGLGLKIVPISSLTAIAFESFLISKLKRVLVAQEAKMGEVYLAEYIKGPKGWPKIVGEIQLKKITEPASINSDDLFDAAGLGWQLNSDLLLNYKKYINKKLDIFYPRAKFLLSLGYQGWLDNLAIRPEQLIPNYVRQKVAKKPLKKNT</sequence>
<dbReference type="NCBIfam" id="TIGR03725">
    <property type="entry name" value="T6A_YeaZ"/>
    <property type="match status" value="1"/>
</dbReference>
<evidence type="ECO:0000313" key="2">
    <source>
        <dbReference type="EMBL" id="SUZ65433.1"/>
    </source>
</evidence>
<dbReference type="CDD" id="cd24032">
    <property type="entry name" value="ASKHA_NBD_TsaB"/>
    <property type="match status" value="1"/>
</dbReference>
<dbReference type="PANTHER" id="PTHR11735">
    <property type="entry name" value="TRNA N6-ADENOSINE THREONYLCARBAMOYLTRANSFERASE"/>
    <property type="match status" value="1"/>
</dbReference>
<gene>
    <name evidence="2" type="ORF">METZ01_LOCUS18287</name>
</gene>
<accession>A0A381PJ26</accession>
<proteinExistence type="predicted"/>
<dbReference type="Pfam" id="PF00814">
    <property type="entry name" value="TsaD"/>
    <property type="match status" value="1"/>
</dbReference>
<dbReference type="Gene3D" id="3.30.420.40">
    <property type="match status" value="2"/>
</dbReference>
<dbReference type="SUPFAM" id="SSF53067">
    <property type="entry name" value="Actin-like ATPase domain"/>
    <property type="match status" value="2"/>
</dbReference>
<evidence type="ECO:0000259" key="1">
    <source>
        <dbReference type="Pfam" id="PF00814"/>
    </source>
</evidence>
<feature type="domain" description="Gcp-like" evidence="1">
    <location>
        <begin position="37"/>
        <end position="145"/>
    </location>
</feature>
<dbReference type="AlphaFoldDB" id="A0A381PJ26"/>
<dbReference type="InterPro" id="IPR000905">
    <property type="entry name" value="Gcp-like_dom"/>
</dbReference>